<name>A0ACC3BKP5_PYRYE</name>
<sequence length="968" mass="96987">MEAGLERAPVRQHAAVRKLLGRVEELAPVAGLVRPPAIPAGLRALVAHADAVSPTEVAAAKIETLRDDVEALTRQYREVADATMSTTGAGGGGGGGRDGRATPPPGAPGKVGVRLVFEERLSVANTLSSDSFERVDSSEIVVDVGVGGGRGGGSTDRGDVPAPAPAAAVVAGATAAAAVPLRSAQAQRVADRQAPTAAEADAASCVGGGGGSFSMGASAAGGAGVGGGPGYAAGFGSVTGSSGYGAGFGRRYGRRSMGDGGDPDGAGGGGGVTDRGASFSGSIPAAKRLALGGGNSSGLALSMGDGLGGSVGGKSFKTGPGGGVNPLRVTFISVKSYGNSEHSTRSLDEEQYNNLKLPTGFGNGGGGASGTATPGFHRVTSRVLSEPRLSAGSASLAAHVASLGGVADGGAGGGVAGAGAGGRSDVARRANSGGFGGGGGVDSGHAGSGASAVGATPRSRPVLPRGRTLLSRIAGGYYQRTPISQRWMVGPLLGEGAFSEVRLVSHRRQPTTRAAMKVIPKGVKDLYDPAGVCREVAALTRLGSSAPNTVELYEVTEDEQFVYIILELLGGGLLLPRLSEPEHYARYSERDAADLVRSTLTALAYCHERHVVHRDLKPENLMFTSSAAGALVKLTDFGIAHVSVAGESCRQLCGTPLYVAPEVLLRLPYGSAADLWSLGVITHVLLVGFPPFDDADLVQLVQKVKFAHVRLTGDEWSRVTPAARAFVASLLVRDPTARLTAVRALQHEWLSPDTFAAAGAPTPAAGSAVNPLLEAAQINIRDFVVRKQWKRKTLVKSPIHLSKLVSLSERNLMINADGSSDNGTQNRLPTSASAAPASPDPAAVAAPAAGAAAAGGVHGTATGTSAQSSSDAVGGGSSAAGAAGATGGAKPRRRPFWAGGSARADRRAEKRAAKKAADAAAAAAKAAAKARDRAEREAKAAARAADKAARKAGGGKASPTLSAAPRAA</sequence>
<dbReference type="EMBL" id="CM020618">
    <property type="protein sequence ID" value="KAK1858066.1"/>
    <property type="molecule type" value="Genomic_DNA"/>
</dbReference>
<evidence type="ECO:0000313" key="2">
    <source>
        <dbReference type="Proteomes" id="UP000798662"/>
    </source>
</evidence>
<organism evidence="1 2">
    <name type="scientific">Pyropia yezoensis</name>
    <name type="common">Susabi-nori</name>
    <name type="synonym">Porphyra yezoensis</name>
    <dbReference type="NCBI Taxonomy" id="2788"/>
    <lineage>
        <taxon>Eukaryota</taxon>
        <taxon>Rhodophyta</taxon>
        <taxon>Bangiophyceae</taxon>
        <taxon>Bangiales</taxon>
        <taxon>Bangiaceae</taxon>
        <taxon>Pyropia</taxon>
    </lineage>
</organism>
<comment type="caution">
    <text evidence="1">The sequence shown here is derived from an EMBL/GenBank/DDBJ whole genome shotgun (WGS) entry which is preliminary data.</text>
</comment>
<dbReference type="Proteomes" id="UP000798662">
    <property type="component" value="Chromosome 1"/>
</dbReference>
<evidence type="ECO:0000313" key="1">
    <source>
        <dbReference type="EMBL" id="KAK1858066.1"/>
    </source>
</evidence>
<reference evidence="1" key="1">
    <citation type="submission" date="2019-11" db="EMBL/GenBank/DDBJ databases">
        <title>Nori genome reveals adaptations in red seaweeds to the harsh intertidal environment.</title>
        <authorList>
            <person name="Wang D."/>
            <person name="Mao Y."/>
        </authorList>
    </citation>
    <scope>NUCLEOTIDE SEQUENCE</scope>
    <source>
        <tissue evidence="1">Gametophyte</tissue>
    </source>
</reference>
<accession>A0ACC3BKP5</accession>
<gene>
    <name evidence="1" type="ORF">I4F81_000680</name>
</gene>
<protein>
    <submittedName>
        <fullName evidence="1">Uncharacterized protein</fullName>
    </submittedName>
</protein>
<keyword evidence="2" id="KW-1185">Reference proteome</keyword>
<proteinExistence type="predicted"/>